<evidence type="ECO:0000256" key="1">
    <source>
        <dbReference type="SAM" id="Phobius"/>
    </source>
</evidence>
<feature type="transmembrane region" description="Helical" evidence="1">
    <location>
        <begin position="62"/>
        <end position="91"/>
    </location>
</feature>
<evidence type="ECO:0000313" key="2">
    <source>
        <dbReference type="EMBL" id="OHA03155.1"/>
    </source>
</evidence>
<keyword evidence="1" id="KW-0812">Transmembrane</keyword>
<evidence type="ECO:0000313" key="3">
    <source>
        <dbReference type="Proteomes" id="UP000177811"/>
    </source>
</evidence>
<keyword evidence="1" id="KW-1133">Transmembrane helix</keyword>
<dbReference type="Proteomes" id="UP000177811">
    <property type="component" value="Unassembled WGS sequence"/>
</dbReference>
<organism evidence="2 3">
    <name type="scientific">Candidatus Sungbacteria bacterium RIFCSPHIGHO2_02_FULL_51_29</name>
    <dbReference type="NCBI Taxonomy" id="1802273"/>
    <lineage>
        <taxon>Bacteria</taxon>
        <taxon>Candidatus Sungiibacteriota</taxon>
    </lineage>
</organism>
<accession>A0A1G2KUQ3</accession>
<reference evidence="2 3" key="1">
    <citation type="journal article" date="2016" name="Nat. Commun.">
        <title>Thousands of microbial genomes shed light on interconnected biogeochemical processes in an aquifer system.</title>
        <authorList>
            <person name="Anantharaman K."/>
            <person name="Brown C.T."/>
            <person name="Hug L.A."/>
            <person name="Sharon I."/>
            <person name="Castelle C.J."/>
            <person name="Probst A.J."/>
            <person name="Thomas B.C."/>
            <person name="Singh A."/>
            <person name="Wilkins M.J."/>
            <person name="Karaoz U."/>
            <person name="Brodie E.L."/>
            <person name="Williams K.H."/>
            <person name="Hubbard S.S."/>
            <person name="Banfield J.F."/>
        </authorList>
    </citation>
    <scope>NUCLEOTIDE SEQUENCE [LARGE SCALE GENOMIC DNA]</scope>
</reference>
<proteinExistence type="predicted"/>
<gene>
    <name evidence="2" type="ORF">A3C16_01775</name>
</gene>
<dbReference type="AlphaFoldDB" id="A0A1G2KUQ3"/>
<protein>
    <submittedName>
        <fullName evidence="2">Uncharacterized protein</fullName>
    </submittedName>
</protein>
<sequence>MKYSAVTFLILCIAGIGAFGFLAMSHSMSGNTHVQCMAAVLRGTSCPEGETLLSFLSFHVGFIKAASLTLYLDIFAALSTLLLFLLFLFFVGMKRPVSSVLLRIRASRRFVENSTVVFFGRFLHWLCLHENSPALSGALA</sequence>
<keyword evidence="1" id="KW-0472">Membrane</keyword>
<dbReference type="EMBL" id="MHQL01000020">
    <property type="protein sequence ID" value="OHA03155.1"/>
    <property type="molecule type" value="Genomic_DNA"/>
</dbReference>
<name>A0A1G2KUQ3_9BACT</name>
<comment type="caution">
    <text evidence="2">The sequence shown here is derived from an EMBL/GenBank/DDBJ whole genome shotgun (WGS) entry which is preliminary data.</text>
</comment>